<dbReference type="Proteomes" id="UP001597120">
    <property type="component" value="Unassembled WGS sequence"/>
</dbReference>
<feature type="coiled-coil region" evidence="5">
    <location>
        <begin position="116"/>
        <end position="143"/>
    </location>
</feature>
<dbReference type="InterPro" id="IPR018062">
    <property type="entry name" value="HTH_AraC-typ_CS"/>
</dbReference>
<dbReference type="EMBL" id="JBHTIU010000013">
    <property type="protein sequence ID" value="MFD0868477.1"/>
    <property type="molecule type" value="Genomic_DNA"/>
</dbReference>
<dbReference type="PROSITE" id="PS01124">
    <property type="entry name" value="HTH_ARAC_FAMILY_2"/>
    <property type="match status" value="1"/>
</dbReference>
<dbReference type="InterPro" id="IPR001789">
    <property type="entry name" value="Sig_transdc_resp-reg_receiver"/>
</dbReference>
<evidence type="ECO:0000256" key="2">
    <source>
        <dbReference type="ARBA" id="ARBA00023125"/>
    </source>
</evidence>
<dbReference type="SMART" id="SM00448">
    <property type="entry name" value="REC"/>
    <property type="match status" value="1"/>
</dbReference>
<sequence length="527" mass="60320">MKVLLIDDERHARSVLKKMVDWSAAGVATLLEASDGEEAIAVIERERPQIILTDMRMPGKDGVSLLEWLDTCPYPHKTIVISAYSEYHYMQQTIRYGGFDYLVKPVDPEEVAERVRKAAEEWREEERERLESIENRIRVNEVTPLYWAHAFAQYAKQPDNGFVLLTRLQSEFGFVPGQTRGRVGLIAFEPAAERAREKFRDRVDLLRFAVENIVNEMIGFPEKGLAFAMLGEEGFVQILMKDTGIESLWLGKIGAAVRRILGVESEIILGEEGLFPGFLQEIGSPLIDIYMHRNLLKPRTEYVYTRADMEEMKGRPLTEGGDLKAAVLGGNEYAIRQHIDSLMSSLEQGGGTLQRKQIAIWEKELDLLREQLSEQEAESTRPLVYWAEDGWFSLPRLRADLLNRLLELAGRVSAERESGYKVIKQVREYIDEHYGTPVTLQELASKFRLHPDLLARHFKRETGHNLKDYLTRLRMDKAKTLLSGHTLRVHEVAEAVGFADEKYFSKAFKKHVGLTPSEYRKRRGNGG</sequence>
<dbReference type="SUPFAM" id="SSF52172">
    <property type="entry name" value="CheY-like"/>
    <property type="match status" value="1"/>
</dbReference>
<keyword evidence="2" id="KW-0238">DNA-binding</keyword>
<feature type="modified residue" description="4-aspartylphosphate" evidence="4">
    <location>
        <position position="54"/>
    </location>
</feature>
<dbReference type="SUPFAM" id="SSF46689">
    <property type="entry name" value="Homeodomain-like"/>
    <property type="match status" value="2"/>
</dbReference>
<evidence type="ECO:0000256" key="4">
    <source>
        <dbReference type="PROSITE-ProRule" id="PRU00169"/>
    </source>
</evidence>
<keyword evidence="3" id="KW-0804">Transcription</keyword>
<keyword evidence="5" id="KW-0175">Coiled coil</keyword>
<evidence type="ECO:0000313" key="9">
    <source>
        <dbReference type="Proteomes" id="UP001597120"/>
    </source>
</evidence>
<dbReference type="Pfam" id="PF00072">
    <property type="entry name" value="Response_reg"/>
    <property type="match status" value="1"/>
</dbReference>
<keyword evidence="9" id="KW-1185">Reference proteome</keyword>
<protein>
    <submittedName>
        <fullName evidence="8">Response regulator</fullName>
    </submittedName>
</protein>
<gene>
    <name evidence="8" type="ORF">ACFQ03_04905</name>
</gene>
<organism evidence="8 9">
    <name type="scientific">Paenibacillus residui</name>
    <dbReference type="NCBI Taxonomy" id="629724"/>
    <lineage>
        <taxon>Bacteria</taxon>
        <taxon>Bacillati</taxon>
        <taxon>Bacillota</taxon>
        <taxon>Bacilli</taxon>
        <taxon>Bacillales</taxon>
        <taxon>Paenibacillaceae</taxon>
        <taxon>Paenibacillus</taxon>
    </lineage>
</organism>
<dbReference type="RefSeq" id="WP_379286478.1">
    <property type="nucleotide sequence ID" value="NZ_JBHTIU010000013.1"/>
</dbReference>
<dbReference type="CDD" id="cd17536">
    <property type="entry name" value="REC_YesN-like"/>
    <property type="match status" value="1"/>
</dbReference>
<evidence type="ECO:0000256" key="1">
    <source>
        <dbReference type="ARBA" id="ARBA00023015"/>
    </source>
</evidence>
<evidence type="ECO:0000256" key="5">
    <source>
        <dbReference type="SAM" id="Coils"/>
    </source>
</evidence>
<name>A0ABW3D4W2_9BACL</name>
<dbReference type="PROSITE" id="PS00041">
    <property type="entry name" value="HTH_ARAC_FAMILY_1"/>
    <property type="match status" value="1"/>
</dbReference>
<reference evidence="9" key="1">
    <citation type="journal article" date="2019" name="Int. J. Syst. Evol. Microbiol.">
        <title>The Global Catalogue of Microorganisms (GCM) 10K type strain sequencing project: providing services to taxonomists for standard genome sequencing and annotation.</title>
        <authorList>
            <consortium name="The Broad Institute Genomics Platform"/>
            <consortium name="The Broad Institute Genome Sequencing Center for Infectious Disease"/>
            <person name="Wu L."/>
            <person name="Ma J."/>
        </authorList>
    </citation>
    <scope>NUCLEOTIDE SEQUENCE [LARGE SCALE GENOMIC DNA]</scope>
    <source>
        <strain evidence="9">CCUG 57263</strain>
    </source>
</reference>
<evidence type="ECO:0000259" key="6">
    <source>
        <dbReference type="PROSITE" id="PS01124"/>
    </source>
</evidence>
<dbReference type="PROSITE" id="PS50110">
    <property type="entry name" value="RESPONSE_REGULATORY"/>
    <property type="match status" value="1"/>
</dbReference>
<dbReference type="InterPro" id="IPR020449">
    <property type="entry name" value="Tscrpt_reg_AraC-type_HTH"/>
</dbReference>
<dbReference type="SMART" id="SM00342">
    <property type="entry name" value="HTH_ARAC"/>
    <property type="match status" value="1"/>
</dbReference>
<evidence type="ECO:0000256" key="3">
    <source>
        <dbReference type="ARBA" id="ARBA00023163"/>
    </source>
</evidence>
<keyword evidence="1" id="KW-0805">Transcription regulation</keyword>
<accession>A0ABW3D4W2</accession>
<comment type="caution">
    <text evidence="8">The sequence shown here is derived from an EMBL/GenBank/DDBJ whole genome shotgun (WGS) entry which is preliminary data.</text>
</comment>
<dbReference type="Pfam" id="PF12833">
    <property type="entry name" value="HTH_18"/>
    <property type="match status" value="1"/>
</dbReference>
<dbReference type="InterPro" id="IPR011006">
    <property type="entry name" value="CheY-like_superfamily"/>
</dbReference>
<dbReference type="InterPro" id="IPR018060">
    <property type="entry name" value="HTH_AraC"/>
</dbReference>
<feature type="domain" description="Response regulatory" evidence="7">
    <location>
        <begin position="2"/>
        <end position="119"/>
    </location>
</feature>
<dbReference type="PANTHER" id="PTHR43280">
    <property type="entry name" value="ARAC-FAMILY TRANSCRIPTIONAL REGULATOR"/>
    <property type="match status" value="1"/>
</dbReference>
<feature type="domain" description="HTH araC/xylS-type" evidence="6">
    <location>
        <begin position="424"/>
        <end position="522"/>
    </location>
</feature>
<evidence type="ECO:0000259" key="7">
    <source>
        <dbReference type="PROSITE" id="PS50110"/>
    </source>
</evidence>
<evidence type="ECO:0000313" key="8">
    <source>
        <dbReference type="EMBL" id="MFD0868477.1"/>
    </source>
</evidence>
<dbReference type="PANTHER" id="PTHR43280:SF2">
    <property type="entry name" value="HTH-TYPE TRANSCRIPTIONAL REGULATOR EXSA"/>
    <property type="match status" value="1"/>
</dbReference>
<dbReference type="InterPro" id="IPR009057">
    <property type="entry name" value="Homeodomain-like_sf"/>
</dbReference>
<proteinExistence type="predicted"/>
<dbReference type="Gene3D" id="3.40.50.2300">
    <property type="match status" value="1"/>
</dbReference>
<dbReference type="Gene3D" id="1.10.10.60">
    <property type="entry name" value="Homeodomain-like"/>
    <property type="match status" value="2"/>
</dbReference>
<keyword evidence="4" id="KW-0597">Phosphoprotein</keyword>
<dbReference type="PRINTS" id="PR00032">
    <property type="entry name" value="HTHARAC"/>
</dbReference>